<dbReference type="GO" id="GO:0043495">
    <property type="term" value="F:protein-membrane adaptor activity"/>
    <property type="evidence" value="ECO:0007669"/>
    <property type="project" value="TreeGrafter"/>
</dbReference>
<dbReference type="GO" id="GO:0000421">
    <property type="term" value="C:autophagosome membrane"/>
    <property type="evidence" value="ECO:0007669"/>
    <property type="project" value="TreeGrafter"/>
</dbReference>
<dbReference type="CDD" id="cd22887">
    <property type="entry name" value="Atg16_CCD"/>
    <property type="match status" value="1"/>
</dbReference>
<dbReference type="AlphaFoldDB" id="A0AAV0AEF7"/>
<dbReference type="Gene3D" id="1.20.5.170">
    <property type="match status" value="1"/>
</dbReference>
<proteinExistence type="inferred from homology"/>
<accession>A0AAV0AEF7</accession>
<feature type="coiled-coil region" evidence="2">
    <location>
        <begin position="107"/>
        <end position="183"/>
    </location>
</feature>
<dbReference type="InterPro" id="IPR045160">
    <property type="entry name" value="ATG16"/>
</dbReference>
<comment type="similarity">
    <text evidence="1">Belongs to the ATG16 family.</text>
</comment>
<dbReference type="GO" id="GO:0034045">
    <property type="term" value="C:phagophore assembly site membrane"/>
    <property type="evidence" value="ECO:0007669"/>
    <property type="project" value="TreeGrafter"/>
</dbReference>
<reference evidence="4" key="1">
    <citation type="submission" date="2022-06" db="EMBL/GenBank/DDBJ databases">
        <authorList>
            <consortium name="SYNGENTA / RWTH Aachen University"/>
        </authorList>
    </citation>
    <scope>NUCLEOTIDE SEQUENCE</scope>
</reference>
<evidence type="ECO:0000313" key="4">
    <source>
        <dbReference type="EMBL" id="CAH7666445.1"/>
    </source>
</evidence>
<gene>
    <name evidence="4" type="ORF">PPACK8108_LOCUS799</name>
</gene>
<comment type="caution">
    <text evidence="4">The sequence shown here is derived from an EMBL/GenBank/DDBJ whole genome shotgun (WGS) entry which is preliminary data.</text>
</comment>
<protein>
    <submittedName>
        <fullName evidence="4">Autophagy-related protein 16</fullName>
    </submittedName>
</protein>
<keyword evidence="5" id="KW-1185">Reference proteome</keyword>
<evidence type="ECO:0000256" key="2">
    <source>
        <dbReference type="SAM" id="Coils"/>
    </source>
</evidence>
<dbReference type="EMBL" id="CALTRL010000111">
    <property type="protein sequence ID" value="CAH7666445.1"/>
    <property type="molecule type" value="Genomic_DNA"/>
</dbReference>
<name>A0AAV0AEF7_PHAPC</name>
<dbReference type="Pfam" id="PF08614">
    <property type="entry name" value="ATG16"/>
    <property type="match status" value="1"/>
</dbReference>
<organism evidence="4 5">
    <name type="scientific">Phakopsora pachyrhizi</name>
    <name type="common">Asian soybean rust disease fungus</name>
    <dbReference type="NCBI Taxonomy" id="170000"/>
    <lineage>
        <taxon>Eukaryota</taxon>
        <taxon>Fungi</taxon>
        <taxon>Dikarya</taxon>
        <taxon>Basidiomycota</taxon>
        <taxon>Pucciniomycotina</taxon>
        <taxon>Pucciniomycetes</taxon>
        <taxon>Pucciniales</taxon>
        <taxon>Phakopsoraceae</taxon>
        <taxon>Phakopsora</taxon>
    </lineage>
</organism>
<dbReference type="GO" id="GO:0000045">
    <property type="term" value="P:autophagosome assembly"/>
    <property type="evidence" value="ECO:0007669"/>
    <property type="project" value="InterPro"/>
</dbReference>
<evidence type="ECO:0000313" key="5">
    <source>
        <dbReference type="Proteomes" id="UP001153365"/>
    </source>
</evidence>
<feature type="domain" description="Autophagy-related protein 16" evidence="3">
    <location>
        <begin position="7"/>
        <end position="196"/>
    </location>
</feature>
<dbReference type="PANTHER" id="PTHR19878:SF8">
    <property type="entry name" value="AUTOPHAGY-RELATED 16, ISOFORM F"/>
    <property type="match status" value="1"/>
</dbReference>
<dbReference type="Proteomes" id="UP001153365">
    <property type="component" value="Unassembled WGS sequence"/>
</dbReference>
<dbReference type="GO" id="GO:0034274">
    <property type="term" value="C:Atg12-Atg5-Atg16 complex"/>
    <property type="evidence" value="ECO:0007669"/>
    <property type="project" value="TreeGrafter"/>
</dbReference>
<keyword evidence="2" id="KW-0175">Coiled coil</keyword>
<sequence length="217" mass="24895">MSWQDTIQQGLVRRDQQEKAFNVLINHYQRLSQQTAILKERNNSLLKAATSIGDGGLNTHTGGDLSVAKAYTASLESQLTSLRDELASVYKTQGQNAQRLLVMNEALREREERSRGEEEELRLLRVEVARLRERVTNHAEVMREKERNVQILQDELSTLQLEYSQQEQKIKDLETDNASLLQRWLDRLNDEAARMNDATQFLVEAEKKGLPPLEPPG</sequence>
<dbReference type="PANTHER" id="PTHR19878">
    <property type="entry name" value="AUTOPHAGY PROTEIN 16-LIKE"/>
    <property type="match status" value="1"/>
</dbReference>
<dbReference type="InterPro" id="IPR013923">
    <property type="entry name" value="Autophagy-rel_prot_16_dom"/>
</dbReference>
<evidence type="ECO:0000259" key="3">
    <source>
        <dbReference type="Pfam" id="PF08614"/>
    </source>
</evidence>
<evidence type="ECO:0000256" key="1">
    <source>
        <dbReference type="ARBA" id="ARBA00005331"/>
    </source>
</evidence>